<reference evidence="10 11" key="1">
    <citation type="journal article" date="2014" name="Mol. Biol. Evol.">
        <title>Massive expansion of Ubiquitination-related gene families within the Chlamydiae.</title>
        <authorList>
            <person name="Domman D."/>
            <person name="Collingro A."/>
            <person name="Lagkouvardos I."/>
            <person name="Gehre L."/>
            <person name="Weinmaier T."/>
            <person name="Rattei T."/>
            <person name="Subtil A."/>
            <person name="Horn M."/>
        </authorList>
    </citation>
    <scope>NUCLEOTIDE SEQUENCE [LARGE SCALE GENOMIC DNA]</scope>
    <source>
        <strain evidence="10 11">OEW1</strain>
    </source>
</reference>
<keyword evidence="5" id="KW-0378">Hydrolase</keyword>
<dbReference type="PANTHER" id="PTHR43982">
    <property type="entry name" value="UBIQUITIN CARBOXYL-TERMINAL HYDROLASE"/>
    <property type="match status" value="1"/>
</dbReference>
<dbReference type="AlphaFoldDB" id="A0A0C1E8J8"/>
<dbReference type="SUPFAM" id="SSF54001">
    <property type="entry name" value="Cysteine proteinases"/>
    <property type="match status" value="1"/>
</dbReference>
<keyword evidence="8" id="KW-0812">Transmembrane</keyword>
<dbReference type="PROSITE" id="PS50235">
    <property type="entry name" value="USP_3"/>
    <property type="match status" value="1"/>
</dbReference>
<dbReference type="InterPro" id="IPR018247">
    <property type="entry name" value="EF_Hand_1_Ca_BS"/>
</dbReference>
<dbReference type="PROSITE" id="PS00018">
    <property type="entry name" value="EF_HAND_1"/>
    <property type="match status" value="1"/>
</dbReference>
<dbReference type="CDD" id="cd02257">
    <property type="entry name" value="Peptidase_C19"/>
    <property type="match status" value="1"/>
</dbReference>
<evidence type="ECO:0000313" key="10">
    <source>
        <dbReference type="EMBL" id="KIA77517.1"/>
    </source>
</evidence>
<dbReference type="Proteomes" id="UP000031307">
    <property type="component" value="Unassembled WGS sequence"/>
</dbReference>
<feature type="transmembrane region" description="Helical" evidence="8">
    <location>
        <begin position="44"/>
        <end position="71"/>
    </location>
</feature>
<sequence>MPTVFGQFFSRDHWKNPFTIQVTSVTDQTKIEEAKIGVGKRITVIFLAVTSGVFTLGILAAPVFFLSASAFKNLELYQRRKATKLSGQPGNHQNVPKPGQPTTPKPANDADASSKPTTEQPVKSDKPTSTATYPTMQAPPPPSTPKPNRKRQSKNPQSTNLTPASQTQKLTPTKSKQPNTSKHIHVLTIPEGQDLPLPPPTGIKVGLTNLANTCWLNSSLKFMASTVFWDQIYAMEVNDASLHMTTSEEVVEKFQKDLKDFLSALQNRYHTTKEERDQLRNFVRDYNLLFSKTDLFTVGSKLKPSADFQRRLKNLITNLGQENDAGDNERLITPENQELIGDLVNNNWTTLFDTALIKHAINQNNRYQDKIRDFQKALKNMIYTLRTQEGYIDRSACQKFERLVTNLMRDDTAAGTGGQMDANEFFLTLQRVFDLKDESKNDFFRSVTLYQPIKQNAPLQVDHPLQKTQDNAHFPSFDTSTPIFKITIVPEDAHSKFPISFMEALHNPDITTVRADFAIENEPVELLAEGTEFKTENYPVHLPPLLNLFFPRVVSVVKNGRVVIENGGIKQERCNRPYDIDNNGRITLEEYEAEAIGQYEREPWNISPKNLCTYEICSAIVHGGSSRSGHYVSIQKTENGQYLYHSDRDVRFLSAEEALKKIRNEATFLQFRRVETRPFSKADKLLSLTRGQE</sequence>
<dbReference type="EC" id="3.4.19.12" evidence="2"/>
<dbReference type="InterPro" id="IPR028889">
    <property type="entry name" value="USP"/>
</dbReference>
<dbReference type="GO" id="GO:0070628">
    <property type="term" value="F:proteasome binding"/>
    <property type="evidence" value="ECO:0007669"/>
    <property type="project" value="TreeGrafter"/>
</dbReference>
<dbReference type="GO" id="GO:0061136">
    <property type="term" value="P:regulation of proteasomal protein catabolic process"/>
    <property type="evidence" value="ECO:0007669"/>
    <property type="project" value="TreeGrafter"/>
</dbReference>
<dbReference type="RefSeq" id="WP_013925239.1">
    <property type="nucleotide sequence ID" value="NZ_JSAM01000075.1"/>
</dbReference>
<feature type="region of interest" description="Disordered" evidence="7">
    <location>
        <begin position="84"/>
        <end position="181"/>
    </location>
</feature>
<protein>
    <recommendedName>
        <fullName evidence="2">ubiquitinyl hydrolase 1</fullName>
        <ecNumber evidence="2">3.4.19.12</ecNumber>
    </recommendedName>
</protein>
<dbReference type="GO" id="GO:0043161">
    <property type="term" value="P:proteasome-mediated ubiquitin-dependent protein catabolic process"/>
    <property type="evidence" value="ECO:0007669"/>
    <property type="project" value="InterPro"/>
</dbReference>
<name>A0A0C1E8J8_9BACT</name>
<dbReference type="EMBL" id="JSAM01000075">
    <property type="protein sequence ID" value="KIA77517.1"/>
    <property type="molecule type" value="Genomic_DNA"/>
</dbReference>
<dbReference type="PATRIC" id="fig|83552.4.peg.1383"/>
<evidence type="ECO:0000313" key="11">
    <source>
        <dbReference type="Proteomes" id="UP000031307"/>
    </source>
</evidence>
<accession>A0A0C1E8J8</accession>
<dbReference type="InterPro" id="IPR001394">
    <property type="entry name" value="Peptidase_C19_UCH"/>
</dbReference>
<evidence type="ECO:0000256" key="5">
    <source>
        <dbReference type="ARBA" id="ARBA00022801"/>
    </source>
</evidence>
<evidence type="ECO:0000256" key="6">
    <source>
        <dbReference type="ARBA" id="ARBA00022807"/>
    </source>
</evidence>
<comment type="caution">
    <text evidence="10">The sequence shown here is derived from an EMBL/GenBank/DDBJ whole genome shotgun (WGS) entry which is preliminary data.</text>
</comment>
<feature type="compositionally biased region" description="Polar residues" evidence="7">
    <location>
        <begin position="85"/>
        <end position="94"/>
    </location>
</feature>
<evidence type="ECO:0000256" key="8">
    <source>
        <dbReference type="SAM" id="Phobius"/>
    </source>
</evidence>
<keyword evidence="8" id="KW-1133">Transmembrane helix</keyword>
<evidence type="ECO:0000259" key="9">
    <source>
        <dbReference type="PROSITE" id="PS50235"/>
    </source>
</evidence>
<evidence type="ECO:0000256" key="7">
    <source>
        <dbReference type="SAM" id="MobiDB-lite"/>
    </source>
</evidence>
<evidence type="ECO:0000256" key="2">
    <source>
        <dbReference type="ARBA" id="ARBA00012759"/>
    </source>
</evidence>
<keyword evidence="3" id="KW-0645">Protease</keyword>
<dbReference type="PANTHER" id="PTHR43982:SF1">
    <property type="entry name" value="UBIQUITIN CARBOXYL-TERMINAL HYDROLASE 14"/>
    <property type="match status" value="1"/>
</dbReference>
<feature type="compositionally biased region" description="Polar residues" evidence="7">
    <location>
        <begin position="154"/>
        <end position="181"/>
    </location>
</feature>
<keyword evidence="4" id="KW-0833">Ubl conjugation pathway</keyword>
<evidence type="ECO:0000256" key="4">
    <source>
        <dbReference type="ARBA" id="ARBA00022786"/>
    </source>
</evidence>
<evidence type="ECO:0000256" key="3">
    <source>
        <dbReference type="ARBA" id="ARBA00022670"/>
    </source>
</evidence>
<gene>
    <name evidence="10" type="ORF">DB43_GF00590</name>
</gene>
<comment type="catalytic activity">
    <reaction evidence="1">
        <text>Thiol-dependent hydrolysis of ester, thioester, amide, peptide and isopeptide bonds formed by the C-terminal Gly of ubiquitin (a 76-residue protein attached to proteins as an intracellular targeting signal).</text>
        <dbReference type="EC" id="3.4.19.12"/>
    </reaction>
</comment>
<dbReference type="InterPro" id="IPR038765">
    <property type="entry name" value="Papain-like_cys_pep_sf"/>
</dbReference>
<keyword evidence="6" id="KW-0788">Thiol protease</keyword>
<organism evidence="10 11">
    <name type="scientific">Parachlamydia acanthamoebae</name>
    <dbReference type="NCBI Taxonomy" id="83552"/>
    <lineage>
        <taxon>Bacteria</taxon>
        <taxon>Pseudomonadati</taxon>
        <taxon>Chlamydiota</taxon>
        <taxon>Chlamydiia</taxon>
        <taxon>Parachlamydiales</taxon>
        <taxon>Parachlamydiaceae</taxon>
        <taxon>Parachlamydia</taxon>
    </lineage>
</organism>
<dbReference type="Pfam" id="PF00443">
    <property type="entry name" value="UCH"/>
    <property type="match status" value="1"/>
</dbReference>
<keyword evidence="8" id="KW-0472">Membrane</keyword>
<dbReference type="Gene3D" id="3.90.70.10">
    <property type="entry name" value="Cysteine proteinases"/>
    <property type="match status" value="2"/>
</dbReference>
<feature type="domain" description="USP" evidence="9">
    <location>
        <begin position="205"/>
        <end position="674"/>
    </location>
</feature>
<dbReference type="InterPro" id="IPR044635">
    <property type="entry name" value="UBP14-like"/>
</dbReference>
<proteinExistence type="predicted"/>
<dbReference type="GO" id="GO:0016579">
    <property type="term" value="P:protein deubiquitination"/>
    <property type="evidence" value="ECO:0007669"/>
    <property type="project" value="InterPro"/>
</dbReference>
<dbReference type="GO" id="GO:0004843">
    <property type="term" value="F:cysteine-type deubiquitinase activity"/>
    <property type="evidence" value="ECO:0007669"/>
    <property type="project" value="UniProtKB-EC"/>
</dbReference>
<evidence type="ECO:0000256" key="1">
    <source>
        <dbReference type="ARBA" id="ARBA00000707"/>
    </source>
</evidence>